<organism evidence="2 3">
    <name type="scientific">Streptomyces malaysiensis</name>
    <dbReference type="NCBI Taxonomy" id="92644"/>
    <lineage>
        <taxon>Bacteria</taxon>
        <taxon>Bacillati</taxon>
        <taxon>Actinomycetota</taxon>
        <taxon>Actinomycetes</taxon>
        <taxon>Kitasatosporales</taxon>
        <taxon>Streptomycetaceae</taxon>
        <taxon>Streptomyces</taxon>
        <taxon>Streptomyces violaceusniger group</taxon>
    </lineage>
</organism>
<reference evidence="2 3" key="1">
    <citation type="submission" date="2015-09" db="EMBL/GenBank/DDBJ databases">
        <title>Genome sequence, genome mining and natural product profiling of a biocontrol bacterium Streptomyces malaysiensis F913.</title>
        <authorList>
            <person name="Xu Y."/>
            <person name="Wei J."/>
            <person name="Xie J."/>
            <person name="Li T."/>
            <person name="Zhou Z."/>
        </authorList>
    </citation>
    <scope>NUCLEOTIDE SEQUENCE [LARGE SCALE GENOMIC DNA]</scope>
    <source>
        <strain evidence="2 3">F913</strain>
    </source>
</reference>
<feature type="region of interest" description="Disordered" evidence="1">
    <location>
        <begin position="1"/>
        <end position="32"/>
    </location>
</feature>
<dbReference type="AlphaFoldDB" id="A0A2J7YUA2"/>
<name>A0A2J7YUA2_STRMQ</name>
<sequence>MEGSGMVDRCGGGTSQQQLGEAEAQRGRAFQR</sequence>
<dbReference type="Proteomes" id="UP000236520">
    <property type="component" value="Unassembled WGS sequence"/>
</dbReference>
<evidence type="ECO:0000313" key="2">
    <source>
        <dbReference type="EMBL" id="PNG91616.1"/>
    </source>
</evidence>
<proteinExistence type="predicted"/>
<evidence type="ECO:0000256" key="1">
    <source>
        <dbReference type="SAM" id="MobiDB-lite"/>
    </source>
</evidence>
<accession>A0A2J7YUA2</accession>
<dbReference type="EMBL" id="LJIW01000002">
    <property type="protein sequence ID" value="PNG91616.1"/>
    <property type="molecule type" value="Genomic_DNA"/>
</dbReference>
<gene>
    <name evidence="2" type="ORF">SMF913_27081</name>
</gene>
<keyword evidence="3" id="KW-1185">Reference proteome</keyword>
<comment type="caution">
    <text evidence="2">The sequence shown here is derived from an EMBL/GenBank/DDBJ whole genome shotgun (WGS) entry which is preliminary data.</text>
</comment>
<protein>
    <submittedName>
        <fullName evidence="2">Uncharacterized protein</fullName>
    </submittedName>
</protein>
<evidence type="ECO:0000313" key="3">
    <source>
        <dbReference type="Proteomes" id="UP000236520"/>
    </source>
</evidence>